<dbReference type="PRINTS" id="PR00111">
    <property type="entry name" value="ABHYDROLASE"/>
</dbReference>
<dbReference type="KEGG" id="ncb:C0V82_17625"/>
<evidence type="ECO:0000259" key="1">
    <source>
        <dbReference type="Pfam" id="PF00561"/>
    </source>
</evidence>
<organism evidence="2 3">
    <name type="scientific">Niveispirillum cyanobacteriorum</name>
    <dbReference type="NCBI Taxonomy" id="1612173"/>
    <lineage>
        <taxon>Bacteria</taxon>
        <taxon>Pseudomonadati</taxon>
        <taxon>Pseudomonadota</taxon>
        <taxon>Alphaproteobacteria</taxon>
        <taxon>Rhodospirillales</taxon>
        <taxon>Azospirillaceae</taxon>
        <taxon>Niveispirillum</taxon>
    </lineage>
</organism>
<dbReference type="GO" id="GO:0047372">
    <property type="term" value="F:monoacylglycerol lipase activity"/>
    <property type="evidence" value="ECO:0007669"/>
    <property type="project" value="TreeGrafter"/>
</dbReference>
<name>A0A2K9NGI6_9PROT</name>
<keyword evidence="3" id="KW-1185">Reference proteome</keyword>
<gene>
    <name evidence="2" type="ORF">C0V82_17625</name>
</gene>
<feature type="domain" description="AB hydrolase-1" evidence="1">
    <location>
        <begin position="73"/>
        <end position="209"/>
    </location>
</feature>
<dbReference type="PANTHER" id="PTHR43798">
    <property type="entry name" value="MONOACYLGLYCEROL LIPASE"/>
    <property type="match status" value="1"/>
</dbReference>
<sequence length="308" mass="32970">MPVTADAVDRRQLLLAGMAIAGVSVADQGALAQETGAIPAAAAAGVQQDMAPCRFGAIHYHFVKPAKPTGKLPVMCFHASPGSGLGFTRFLPFLGSDRMVIAADNPGFGLSDRPPQPSTIADFAGAMSDLMDALNLKQVDLVGSHTGSATAVELTRQRPGAVRRLVLHSAPLFTPQEIADYKVRLAGSHPESLDQAAAQLPDLWSKFARMRNELGDDVAWKVFWEMNRDPLHRGWGHDAAFAYDYAGGLKQVKQPTLILNPQESMSPVTARARGIAPNIQVMDLPWTGGLFSLHAQDVAPLVRAHLDA</sequence>
<accession>A0A2K9NGI6</accession>
<dbReference type="PANTHER" id="PTHR43798:SF33">
    <property type="entry name" value="HYDROLASE, PUTATIVE (AFU_ORTHOLOGUE AFUA_2G14860)-RELATED"/>
    <property type="match status" value="1"/>
</dbReference>
<dbReference type="GO" id="GO:0016020">
    <property type="term" value="C:membrane"/>
    <property type="evidence" value="ECO:0007669"/>
    <property type="project" value="TreeGrafter"/>
</dbReference>
<dbReference type="AlphaFoldDB" id="A0A2K9NGI6"/>
<dbReference type="SUPFAM" id="SSF53474">
    <property type="entry name" value="alpha/beta-Hydrolases"/>
    <property type="match status" value="1"/>
</dbReference>
<protein>
    <recommendedName>
        <fullName evidence="1">AB hydrolase-1 domain-containing protein</fullName>
    </recommendedName>
</protein>
<dbReference type="Gene3D" id="3.40.50.1820">
    <property type="entry name" value="alpha/beta hydrolase"/>
    <property type="match status" value="1"/>
</dbReference>
<proteinExistence type="predicted"/>
<reference evidence="2 3" key="1">
    <citation type="submission" date="2017-12" db="EMBL/GenBank/DDBJ databases">
        <title>Genomes of bacteria within cyanobacterial aggregates.</title>
        <authorList>
            <person name="Cai H."/>
        </authorList>
    </citation>
    <scope>NUCLEOTIDE SEQUENCE [LARGE SCALE GENOMIC DNA]</scope>
    <source>
        <strain evidence="2 3">TH16</strain>
    </source>
</reference>
<dbReference type="EMBL" id="CP025612">
    <property type="protein sequence ID" value="AUN32220.1"/>
    <property type="molecule type" value="Genomic_DNA"/>
</dbReference>
<dbReference type="InterPro" id="IPR050266">
    <property type="entry name" value="AB_hydrolase_sf"/>
</dbReference>
<evidence type="ECO:0000313" key="2">
    <source>
        <dbReference type="EMBL" id="AUN32220.1"/>
    </source>
</evidence>
<dbReference type="InterPro" id="IPR029058">
    <property type="entry name" value="AB_hydrolase_fold"/>
</dbReference>
<dbReference type="Pfam" id="PF00561">
    <property type="entry name" value="Abhydrolase_1"/>
    <property type="match status" value="1"/>
</dbReference>
<dbReference type="GO" id="GO:0046464">
    <property type="term" value="P:acylglycerol catabolic process"/>
    <property type="evidence" value="ECO:0007669"/>
    <property type="project" value="TreeGrafter"/>
</dbReference>
<evidence type="ECO:0000313" key="3">
    <source>
        <dbReference type="Proteomes" id="UP000234752"/>
    </source>
</evidence>
<dbReference type="Proteomes" id="UP000234752">
    <property type="component" value="Chromosome eg_2"/>
</dbReference>
<dbReference type="InterPro" id="IPR000073">
    <property type="entry name" value="AB_hydrolase_1"/>
</dbReference>